<comment type="caution">
    <text evidence="2">The sequence shown here is derived from an EMBL/GenBank/DDBJ whole genome shotgun (WGS) entry which is preliminary data.</text>
</comment>
<dbReference type="Proteomes" id="UP000604046">
    <property type="component" value="Unassembled WGS sequence"/>
</dbReference>
<dbReference type="SUPFAM" id="SSF53790">
    <property type="entry name" value="Tetrapyrrole methylase"/>
    <property type="match status" value="1"/>
</dbReference>
<dbReference type="EMBL" id="CAJNDS010002081">
    <property type="protein sequence ID" value="CAE7313432.1"/>
    <property type="molecule type" value="Genomic_DNA"/>
</dbReference>
<name>A0A812NF15_9DINO</name>
<accession>A0A812NF15</accession>
<proteinExistence type="predicted"/>
<dbReference type="OrthoDB" id="427130at2759"/>
<dbReference type="InterPro" id="IPR053910">
    <property type="entry name" value="RsmI_HTH"/>
</dbReference>
<keyword evidence="3" id="KW-1185">Reference proteome</keyword>
<reference evidence="2" key="1">
    <citation type="submission" date="2021-02" db="EMBL/GenBank/DDBJ databases">
        <authorList>
            <person name="Dougan E. K."/>
            <person name="Rhodes N."/>
            <person name="Thang M."/>
            <person name="Chan C."/>
        </authorList>
    </citation>
    <scope>NUCLEOTIDE SEQUENCE</scope>
</reference>
<evidence type="ECO:0000259" key="1">
    <source>
        <dbReference type="Pfam" id="PF23016"/>
    </source>
</evidence>
<evidence type="ECO:0000313" key="3">
    <source>
        <dbReference type="Proteomes" id="UP000604046"/>
    </source>
</evidence>
<dbReference type="GO" id="GO:0008168">
    <property type="term" value="F:methyltransferase activity"/>
    <property type="evidence" value="ECO:0007669"/>
    <property type="project" value="InterPro"/>
</dbReference>
<organism evidence="2 3">
    <name type="scientific">Symbiodinium natans</name>
    <dbReference type="NCBI Taxonomy" id="878477"/>
    <lineage>
        <taxon>Eukaryota</taxon>
        <taxon>Sar</taxon>
        <taxon>Alveolata</taxon>
        <taxon>Dinophyceae</taxon>
        <taxon>Suessiales</taxon>
        <taxon>Symbiodiniaceae</taxon>
        <taxon>Symbiodinium</taxon>
    </lineage>
</organism>
<protein>
    <submittedName>
        <fullName evidence="2">RsmI protein</fullName>
    </submittedName>
</protein>
<dbReference type="Gene3D" id="3.30.950.10">
    <property type="entry name" value="Methyltransferase, Cobalt-precorrin-4 Transmethylase, Domain 2"/>
    <property type="match status" value="1"/>
</dbReference>
<feature type="domain" description="RsmI HTH" evidence="1">
    <location>
        <begin position="130"/>
        <end position="170"/>
    </location>
</feature>
<dbReference type="InterPro" id="IPR014776">
    <property type="entry name" value="4pyrrole_Mease_sub2"/>
</dbReference>
<dbReference type="InterPro" id="IPR035996">
    <property type="entry name" value="4pyrrol_Methylase_sf"/>
</dbReference>
<evidence type="ECO:0000313" key="2">
    <source>
        <dbReference type="EMBL" id="CAE7313432.1"/>
    </source>
</evidence>
<sequence>MSLEQEPMQPFPFDPQIHSVRLQHFPLRSQRVITNIAAHGMNRRPAAARRRRWWFSKSTMELLVELLADEGDALRTVVLARELTKRHETILSGTAEEVLAEVRDNPDNQRGEFVLLLAPAAERPPEVESAVPEAKEVVRLLSTEIPTSRAIALAAKICGVPKKALFDALHSKRAGF</sequence>
<dbReference type="AlphaFoldDB" id="A0A812NF15"/>
<gene>
    <name evidence="2" type="primary">rsmI</name>
    <name evidence="2" type="ORF">SNAT2548_LOCUS16451</name>
</gene>
<dbReference type="Pfam" id="PF23016">
    <property type="entry name" value="RsmI_C"/>
    <property type="match status" value="1"/>
</dbReference>